<organism evidence="4 5">
    <name type="scientific">Actinomadura rubteroloni</name>
    <dbReference type="NCBI Taxonomy" id="1926885"/>
    <lineage>
        <taxon>Bacteria</taxon>
        <taxon>Bacillati</taxon>
        <taxon>Actinomycetota</taxon>
        <taxon>Actinomycetes</taxon>
        <taxon>Streptosporangiales</taxon>
        <taxon>Thermomonosporaceae</taxon>
        <taxon>Actinomadura</taxon>
    </lineage>
</organism>
<reference evidence="4 5" key="1">
    <citation type="journal article" date="2017" name="Chemistry">
        <title>Isolation, Biosynthesis and Chemical Modifications of Rubterolones A-F: Rare Tropolone Alkaloids from Actinomadura sp. 5-2.</title>
        <authorList>
            <person name="Guo H."/>
            <person name="Benndorf R."/>
            <person name="Leichnitz D."/>
            <person name="Klassen J.L."/>
            <person name="Vollmers J."/>
            <person name="Gorls H."/>
            <person name="Steinacker M."/>
            <person name="Weigel C."/>
            <person name="Dahse H.M."/>
            <person name="Kaster A.K."/>
            <person name="de Beer Z.W."/>
            <person name="Poulsen M."/>
            <person name="Beemelmanns C."/>
        </authorList>
    </citation>
    <scope>NUCLEOTIDE SEQUENCE [LARGE SCALE GENOMIC DNA]</scope>
    <source>
        <strain evidence="4 5">5-2</strain>
    </source>
</reference>
<feature type="domain" description="PNPLA" evidence="3">
    <location>
        <begin position="5"/>
        <end position="197"/>
    </location>
</feature>
<proteinExistence type="predicted"/>
<feature type="short sequence motif" description="DGA/G" evidence="2">
    <location>
        <begin position="182"/>
        <end position="184"/>
    </location>
</feature>
<comment type="caution">
    <text evidence="2">Lacks conserved residue(s) required for the propagation of feature annotation.</text>
</comment>
<keyword evidence="1 2" id="KW-0443">Lipid metabolism</keyword>
<comment type="caution">
    <text evidence="4">The sequence shown here is derived from an EMBL/GenBank/DDBJ whole genome shotgun (WGS) entry which is preliminary data.</text>
</comment>
<evidence type="ECO:0000259" key="3">
    <source>
        <dbReference type="PROSITE" id="PS51635"/>
    </source>
</evidence>
<keyword evidence="2" id="KW-0442">Lipid degradation</keyword>
<dbReference type="InterPro" id="IPR002641">
    <property type="entry name" value="PNPLA_dom"/>
</dbReference>
<name>A0A2P4UKW8_9ACTN</name>
<evidence type="ECO:0000256" key="2">
    <source>
        <dbReference type="PROSITE-ProRule" id="PRU01161"/>
    </source>
</evidence>
<feature type="active site" description="Nucleophile" evidence="2">
    <location>
        <position position="41"/>
    </location>
</feature>
<evidence type="ECO:0000313" key="4">
    <source>
        <dbReference type="EMBL" id="POM25700.1"/>
    </source>
</evidence>
<dbReference type="PROSITE" id="PS51635">
    <property type="entry name" value="PNPLA"/>
    <property type="match status" value="1"/>
</dbReference>
<dbReference type="GO" id="GO:0016042">
    <property type="term" value="P:lipid catabolic process"/>
    <property type="evidence" value="ECO:0007669"/>
    <property type="project" value="UniProtKB-UniRule"/>
</dbReference>
<feature type="active site" description="Proton acceptor" evidence="2">
    <location>
        <position position="182"/>
    </location>
</feature>
<dbReference type="AlphaFoldDB" id="A0A2P4UKW8"/>
<sequence length="265" mass="26906">MKALVLGPGGIPATAWTAGLLTGLRAAGVDLAAADRIIGTSAGAIVGAVLASGDDPARLGAVAPRRDGRRPDPARMREIFRALRDTTAPPAERLRRAGRLGLAAEAAGEVDGEEVFIARMAALIGAERWPERLVIPVVDVATGAARVLDASDPQPLPVAVAAATAMPGTAPAITIDGRRYMDGALRGGANEDLADGADIKIVVEPGAGGPFGGPPGEEPWRIVPDGPSRALLADPSDPNAWPAAFAAGRDQAAADAPRVAAEWNV</sequence>
<keyword evidence="5" id="KW-1185">Reference proteome</keyword>
<dbReference type="GO" id="GO:0016787">
    <property type="term" value="F:hydrolase activity"/>
    <property type="evidence" value="ECO:0007669"/>
    <property type="project" value="UniProtKB-UniRule"/>
</dbReference>
<keyword evidence="2" id="KW-0378">Hydrolase</keyword>
<accession>A0A2P4UKW8</accession>
<dbReference type="Gene3D" id="3.40.1090.10">
    <property type="entry name" value="Cytosolic phospholipase A2 catalytic domain"/>
    <property type="match status" value="2"/>
</dbReference>
<dbReference type="Proteomes" id="UP000242367">
    <property type="component" value="Unassembled WGS sequence"/>
</dbReference>
<dbReference type="Pfam" id="PF01734">
    <property type="entry name" value="Patatin"/>
    <property type="match status" value="1"/>
</dbReference>
<dbReference type="SUPFAM" id="SSF52151">
    <property type="entry name" value="FabD/lysophospholipase-like"/>
    <property type="match status" value="1"/>
</dbReference>
<evidence type="ECO:0000313" key="5">
    <source>
        <dbReference type="Proteomes" id="UP000242367"/>
    </source>
</evidence>
<dbReference type="RefSeq" id="WP_103560771.1">
    <property type="nucleotide sequence ID" value="NZ_MTBP01000001.1"/>
</dbReference>
<protein>
    <submittedName>
        <fullName evidence="4">Patatin-like phospholipase</fullName>
    </submittedName>
</protein>
<dbReference type="InterPro" id="IPR016035">
    <property type="entry name" value="Acyl_Trfase/lysoPLipase"/>
</dbReference>
<evidence type="ECO:0000256" key="1">
    <source>
        <dbReference type="ARBA" id="ARBA00023098"/>
    </source>
</evidence>
<feature type="short sequence motif" description="GXSXG" evidence="2">
    <location>
        <begin position="39"/>
        <end position="43"/>
    </location>
</feature>
<gene>
    <name evidence="4" type="ORF">BTM25_00830</name>
</gene>
<dbReference type="EMBL" id="MTBP01000001">
    <property type="protein sequence ID" value="POM25700.1"/>
    <property type="molecule type" value="Genomic_DNA"/>
</dbReference>